<proteinExistence type="predicted"/>
<dbReference type="InterPro" id="IPR041657">
    <property type="entry name" value="HTH_17"/>
</dbReference>
<protein>
    <recommendedName>
        <fullName evidence="1">Helix-turn-helix domain-containing protein</fullName>
    </recommendedName>
</protein>
<dbReference type="AlphaFoldDB" id="A0A3B1BL60"/>
<sequence>MGKPDTLSILPSGGPAPITPARRKYFTISQIAVRWGVSAPTVIRLIDEGQLTGLKIRGAYRVTRESIESYERKVAF</sequence>
<accession>A0A3B1BL60</accession>
<dbReference type="InterPro" id="IPR010093">
    <property type="entry name" value="SinI_DNA-bd"/>
</dbReference>
<evidence type="ECO:0000313" key="2">
    <source>
        <dbReference type="EMBL" id="VAX15281.1"/>
    </source>
</evidence>
<dbReference type="NCBIfam" id="TIGR01764">
    <property type="entry name" value="excise"/>
    <property type="match status" value="1"/>
</dbReference>
<gene>
    <name evidence="2" type="ORF">MNBD_NITROSPINAE03-561</name>
</gene>
<dbReference type="SUPFAM" id="SSF46955">
    <property type="entry name" value="Putative DNA-binding domain"/>
    <property type="match status" value="1"/>
</dbReference>
<feature type="domain" description="Helix-turn-helix" evidence="1">
    <location>
        <begin position="25"/>
        <end position="70"/>
    </location>
</feature>
<dbReference type="GO" id="GO:0003677">
    <property type="term" value="F:DNA binding"/>
    <property type="evidence" value="ECO:0007669"/>
    <property type="project" value="InterPro"/>
</dbReference>
<evidence type="ECO:0000259" key="1">
    <source>
        <dbReference type="Pfam" id="PF12728"/>
    </source>
</evidence>
<dbReference type="InterPro" id="IPR009061">
    <property type="entry name" value="DNA-bd_dom_put_sf"/>
</dbReference>
<name>A0A3B1BL60_9ZZZZ</name>
<organism evidence="2">
    <name type="scientific">hydrothermal vent metagenome</name>
    <dbReference type="NCBI Taxonomy" id="652676"/>
    <lineage>
        <taxon>unclassified sequences</taxon>
        <taxon>metagenomes</taxon>
        <taxon>ecological metagenomes</taxon>
    </lineage>
</organism>
<dbReference type="EMBL" id="UOGB01000013">
    <property type="protein sequence ID" value="VAX15281.1"/>
    <property type="molecule type" value="Genomic_DNA"/>
</dbReference>
<dbReference type="Pfam" id="PF12728">
    <property type="entry name" value="HTH_17"/>
    <property type="match status" value="1"/>
</dbReference>
<reference evidence="2" key="1">
    <citation type="submission" date="2018-06" db="EMBL/GenBank/DDBJ databases">
        <authorList>
            <person name="Zhirakovskaya E."/>
        </authorList>
    </citation>
    <scope>NUCLEOTIDE SEQUENCE</scope>
</reference>